<evidence type="ECO:0008006" key="3">
    <source>
        <dbReference type="Google" id="ProtNLM"/>
    </source>
</evidence>
<evidence type="ECO:0000313" key="2">
    <source>
        <dbReference type="Proteomes" id="UP000177152"/>
    </source>
</evidence>
<comment type="caution">
    <text evidence="1">The sequence shown here is derived from an EMBL/GenBank/DDBJ whole genome shotgun (WGS) entry which is preliminary data.</text>
</comment>
<dbReference type="EMBL" id="MHQC01000045">
    <property type="protein sequence ID" value="OGZ94044.1"/>
    <property type="molecule type" value="Genomic_DNA"/>
</dbReference>
<dbReference type="Pfam" id="PF13589">
    <property type="entry name" value="HATPase_c_3"/>
    <property type="match status" value="1"/>
</dbReference>
<dbReference type="Gene3D" id="3.30.565.10">
    <property type="entry name" value="Histidine kinase-like ATPase, C-terminal domain"/>
    <property type="match status" value="1"/>
</dbReference>
<protein>
    <recommendedName>
        <fullName evidence="3">Histidine kinase/HSP90-like ATPase domain-containing protein</fullName>
    </recommendedName>
</protein>
<name>A0A1G2K3Q4_9BACT</name>
<proteinExistence type="predicted"/>
<accession>A0A1G2K3Q4</accession>
<gene>
    <name evidence="1" type="ORF">A2633_00030</name>
</gene>
<dbReference type="SUPFAM" id="SSF55874">
    <property type="entry name" value="ATPase domain of HSP90 chaperone/DNA topoisomerase II/histidine kinase"/>
    <property type="match status" value="1"/>
</dbReference>
<dbReference type="AlphaFoldDB" id="A0A1G2K3Q4"/>
<organism evidence="1 2">
    <name type="scientific">Candidatus Sungbacteria bacterium RIFCSPHIGHO2_01_FULL_47_32</name>
    <dbReference type="NCBI Taxonomy" id="1802264"/>
    <lineage>
        <taxon>Bacteria</taxon>
        <taxon>Candidatus Sungiibacteriota</taxon>
    </lineage>
</organism>
<reference evidence="1 2" key="1">
    <citation type="journal article" date="2016" name="Nat. Commun.">
        <title>Thousands of microbial genomes shed light on interconnected biogeochemical processes in an aquifer system.</title>
        <authorList>
            <person name="Anantharaman K."/>
            <person name="Brown C.T."/>
            <person name="Hug L.A."/>
            <person name="Sharon I."/>
            <person name="Castelle C.J."/>
            <person name="Probst A.J."/>
            <person name="Thomas B.C."/>
            <person name="Singh A."/>
            <person name="Wilkins M.J."/>
            <person name="Karaoz U."/>
            <person name="Brodie E.L."/>
            <person name="Williams K.H."/>
            <person name="Hubbard S.S."/>
            <person name="Banfield J.F."/>
        </authorList>
    </citation>
    <scope>NUCLEOTIDE SEQUENCE [LARGE SCALE GENOMIC DNA]</scope>
</reference>
<sequence>MHMRHETRVNLKHLLEDIRDSYSTPIEEVIITELIANALDSGATRISFFTDSEQGILRCVDNGRGMSRRDLGEYHNIAATTKERGRGIGFAGIGAKLSLLVASRVITESHGPRRSQSATEWRLEGPTRAPWNYIKSPDYVESPHGTAIALFLLDKNSSLSDALFIQNTIQHHFFPLLDSLLKDRILRYIYPKGVELFVNDKKIDEFYPPIPNFAFQVKLGKASRRPVGFGYIMHADSMPNVTPHFHGIMVSTYGKTIRQGWEWIGLFPKSHEKIYGIVEVPGLAEILTTNKSDFLQDAGSLKKYYRYRKAIQEGVLAVLRSLGEDRLSEDGASALARPFVRKIESALDHVVRDFPELEGFFGVRRQRGTGNFAKTSNHTGSDYLTGISQHNEPNEEQNALKQKLSDRFQSENKEIKKSNGKKEGIKKSPGIKISFEEFGSEDGCPLGRMVEDTIFVNTLHPFWQKAKDEKGEEYCTIVTVSWVLSDFLEEGHSSRDFMNRLLYAWAKQSIPLTLFSGKK</sequence>
<dbReference type="Proteomes" id="UP000177152">
    <property type="component" value="Unassembled WGS sequence"/>
</dbReference>
<evidence type="ECO:0000313" key="1">
    <source>
        <dbReference type="EMBL" id="OGZ94044.1"/>
    </source>
</evidence>
<dbReference type="InterPro" id="IPR036890">
    <property type="entry name" value="HATPase_C_sf"/>
</dbReference>